<dbReference type="PANTHER" id="PTHR37817:SF1">
    <property type="entry name" value="N-ACETYLTRANSFERASE EIS"/>
    <property type="match status" value="1"/>
</dbReference>
<feature type="compositionally biased region" description="Gly residues" evidence="1">
    <location>
        <begin position="179"/>
        <end position="204"/>
    </location>
</feature>
<evidence type="ECO:0000259" key="2">
    <source>
        <dbReference type="PROSITE" id="PS51186"/>
    </source>
</evidence>
<feature type="region of interest" description="Disordered" evidence="1">
    <location>
        <begin position="363"/>
        <end position="409"/>
    </location>
</feature>
<dbReference type="InterPro" id="IPR016181">
    <property type="entry name" value="Acyl_CoA_acyltransferase"/>
</dbReference>
<dbReference type="PROSITE" id="PS51186">
    <property type="entry name" value="GNAT"/>
    <property type="match status" value="1"/>
</dbReference>
<accession>A0ABQ4FKC0</accession>
<dbReference type="Pfam" id="PF17668">
    <property type="entry name" value="Acetyltransf_17"/>
    <property type="match status" value="1"/>
</dbReference>
<dbReference type="Gene3D" id="3.30.1050.10">
    <property type="entry name" value="SCP2 sterol-binding domain"/>
    <property type="match status" value="1"/>
</dbReference>
<dbReference type="SUPFAM" id="SSF55729">
    <property type="entry name" value="Acyl-CoA N-acyltransferases (Nat)"/>
    <property type="match status" value="2"/>
</dbReference>
<dbReference type="EMBL" id="BOOB01000043">
    <property type="protein sequence ID" value="GIH35259.1"/>
    <property type="molecule type" value="Genomic_DNA"/>
</dbReference>
<keyword evidence="4" id="KW-1185">Reference proteome</keyword>
<dbReference type="CDD" id="cd04301">
    <property type="entry name" value="NAT_SF"/>
    <property type="match status" value="1"/>
</dbReference>
<feature type="domain" description="N-acetyltransferase" evidence="2">
    <location>
        <begin position="1"/>
        <end position="147"/>
    </location>
</feature>
<sequence>MDIRDLTAGDLDAALDIRRRAFGPLSAEGARTWRDLVSPMLPEGRYLGAFDGPRLAGAARINPYVQWWHGRPLSMGGVASVTVAPEDRGRGVGRALMEAAVERCAALGHVVSALYPATTPLYRSVGYEHAGGMTRITLPAEALRTLGSTGGHGGYGEPGASRGPGGSGGHGGDPAVSGGHSGRGGRGGQGGGEPDASGGHGGAPGLRRAGPDDAAEVVALIGRLHAATRASGPMSYDERTWRLWLADEDDYCYLAGDGFVLYRWSDGDIEVDNLVAGSEATARALWSLVGSASSVAKSVHACVDPADPVLWLLRERSDDDVTVRRWMLRVIDLPAAVAGRGFPAGVALETVVEVTDRLRPGNTGSWTLRVAGGSGSVTRSDPASRTAPGTGPGTGPRTGPGSGPGEATRLTIGGASALFAGVPTATLRRSGRLTGGSPETDDALDAAFACAAYMIDAF</sequence>
<dbReference type="InterPro" id="IPR025559">
    <property type="entry name" value="Eis_dom"/>
</dbReference>
<dbReference type="Pfam" id="PF13530">
    <property type="entry name" value="SCP2_2"/>
    <property type="match status" value="1"/>
</dbReference>
<dbReference type="Proteomes" id="UP000651728">
    <property type="component" value="Unassembled WGS sequence"/>
</dbReference>
<reference evidence="3 4" key="1">
    <citation type="submission" date="2021-01" db="EMBL/GenBank/DDBJ databases">
        <title>Whole genome shotgun sequence of Microbispora amethystogenes NBRC 101907.</title>
        <authorList>
            <person name="Komaki H."/>
            <person name="Tamura T."/>
        </authorList>
    </citation>
    <scope>NUCLEOTIDE SEQUENCE [LARGE SCALE GENOMIC DNA]</scope>
    <source>
        <strain evidence="3 4">NBRC 101907</strain>
    </source>
</reference>
<dbReference type="PANTHER" id="PTHR37817">
    <property type="entry name" value="N-ACETYLTRANSFERASE EIS"/>
    <property type="match status" value="1"/>
</dbReference>
<dbReference type="SUPFAM" id="SSF55718">
    <property type="entry name" value="SCP-like"/>
    <property type="match status" value="1"/>
</dbReference>
<gene>
    <name evidence="3" type="ORF">Mam01_54230</name>
</gene>
<dbReference type="Pfam" id="PF13527">
    <property type="entry name" value="Acetyltransf_9"/>
    <property type="match status" value="1"/>
</dbReference>
<proteinExistence type="predicted"/>
<dbReference type="RefSeq" id="WP_239101645.1">
    <property type="nucleotide sequence ID" value="NZ_BAABEJ010000018.1"/>
</dbReference>
<dbReference type="InterPro" id="IPR051554">
    <property type="entry name" value="Acetyltransferase_Eis"/>
</dbReference>
<feature type="compositionally biased region" description="Gly residues" evidence="1">
    <location>
        <begin position="390"/>
        <end position="404"/>
    </location>
</feature>
<dbReference type="InterPro" id="IPR000182">
    <property type="entry name" value="GNAT_dom"/>
</dbReference>
<organism evidence="3 4">
    <name type="scientific">Microbispora amethystogenes</name>
    <dbReference type="NCBI Taxonomy" id="1427754"/>
    <lineage>
        <taxon>Bacteria</taxon>
        <taxon>Bacillati</taxon>
        <taxon>Actinomycetota</taxon>
        <taxon>Actinomycetes</taxon>
        <taxon>Streptosporangiales</taxon>
        <taxon>Streptosporangiaceae</taxon>
        <taxon>Microbispora</taxon>
    </lineage>
</organism>
<evidence type="ECO:0000256" key="1">
    <source>
        <dbReference type="SAM" id="MobiDB-lite"/>
    </source>
</evidence>
<evidence type="ECO:0000313" key="3">
    <source>
        <dbReference type="EMBL" id="GIH35259.1"/>
    </source>
</evidence>
<evidence type="ECO:0000313" key="4">
    <source>
        <dbReference type="Proteomes" id="UP000651728"/>
    </source>
</evidence>
<protein>
    <recommendedName>
        <fullName evidence="2">N-acetyltransferase domain-containing protein</fullName>
    </recommendedName>
</protein>
<feature type="compositionally biased region" description="Gly residues" evidence="1">
    <location>
        <begin position="148"/>
        <end position="172"/>
    </location>
</feature>
<dbReference type="InterPro" id="IPR036527">
    <property type="entry name" value="SCP2_sterol-bd_dom_sf"/>
</dbReference>
<name>A0ABQ4FKC0_9ACTN</name>
<comment type="caution">
    <text evidence="3">The sequence shown here is derived from an EMBL/GenBank/DDBJ whole genome shotgun (WGS) entry which is preliminary data.</text>
</comment>
<dbReference type="Gene3D" id="3.40.630.30">
    <property type="match status" value="2"/>
</dbReference>
<feature type="region of interest" description="Disordered" evidence="1">
    <location>
        <begin position="145"/>
        <end position="209"/>
    </location>
</feature>
<dbReference type="InterPro" id="IPR041380">
    <property type="entry name" value="Acetyltransf_17"/>
</dbReference>